<organism evidence="2">
    <name type="scientific">uncultured Caudovirales phage</name>
    <dbReference type="NCBI Taxonomy" id="2100421"/>
    <lineage>
        <taxon>Viruses</taxon>
        <taxon>Duplodnaviria</taxon>
        <taxon>Heunggongvirae</taxon>
        <taxon>Uroviricota</taxon>
        <taxon>Caudoviricetes</taxon>
        <taxon>Peduoviridae</taxon>
        <taxon>Maltschvirus</taxon>
        <taxon>Maltschvirus maltsch</taxon>
    </lineage>
</organism>
<evidence type="ECO:0000313" key="2">
    <source>
        <dbReference type="EMBL" id="CAB4199022.1"/>
    </source>
</evidence>
<sequence>MATEVDISNLALAYIGDESGLSSINPPDGSAQAEHCQRFYPIARDSMLNLHRWSFASRRVLLAEVTNEWTNWKYAYGYPQDCMTAVAIMPSDAEDDYSTRFVPTDTPYYGLNYSPVIAAGQYVPQVFSVETNTLGNRVIYANQENAILRYQGYVTDAGKFPPLFTMALSWHLASMLAGVIIKGEQGAATAKRCIDAMGGYLQQARAQDGSERQITPAHIVPWQSGR</sequence>
<proteinExistence type="predicted"/>
<reference evidence="2" key="1">
    <citation type="submission" date="2020-05" db="EMBL/GenBank/DDBJ databases">
        <authorList>
            <person name="Chiriac C."/>
            <person name="Salcher M."/>
            <person name="Ghai R."/>
            <person name="Kavagutti S V."/>
        </authorList>
    </citation>
    <scope>NUCLEOTIDE SEQUENCE</scope>
</reference>
<name>A0A6J5RSK4_9CAUD</name>
<gene>
    <name evidence="2" type="ORF">UFOVP1332_13</name>
    <name evidence="1" type="ORF">UFOVP565_30</name>
</gene>
<dbReference type="EMBL" id="LR797279">
    <property type="protein sequence ID" value="CAB4199022.1"/>
    <property type="molecule type" value="Genomic_DNA"/>
</dbReference>
<accession>A0A6J5RSK4</accession>
<dbReference type="EMBL" id="LR796545">
    <property type="protein sequence ID" value="CAB4150456.1"/>
    <property type="molecule type" value="Genomic_DNA"/>
</dbReference>
<protein>
    <submittedName>
        <fullName evidence="2">Uncharacterized protein</fullName>
    </submittedName>
</protein>
<evidence type="ECO:0000313" key="1">
    <source>
        <dbReference type="EMBL" id="CAB4150456.1"/>
    </source>
</evidence>